<comment type="caution">
    <text evidence="1">The sequence shown here is derived from an EMBL/GenBank/DDBJ whole genome shotgun (WGS) entry which is preliminary data.</text>
</comment>
<dbReference type="Proteomes" id="UP001209229">
    <property type="component" value="Unassembled WGS sequence"/>
</dbReference>
<evidence type="ECO:0000313" key="2">
    <source>
        <dbReference type="Proteomes" id="UP001209229"/>
    </source>
</evidence>
<keyword evidence="2" id="KW-1185">Reference proteome</keyword>
<evidence type="ECO:0000313" key="1">
    <source>
        <dbReference type="EMBL" id="MCW3789704.1"/>
    </source>
</evidence>
<sequence>EQSGLSVRDFCSNQGFAVSTFYKWKKTLQEEQVQSFVPLVIKEKKYTKEVQIVRDEKTIDNNTFEFTFPNGTKLKLTGELDLSVLKAIIHL</sequence>
<organism evidence="1 2">
    <name type="scientific">Plebeiibacterium sediminum</name>
    <dbReference type="NCBI Taxonomy" id="2992112"/>
    <lineage>
        <taxon>Bacteria</taxon>
        <taxon>Pseudomonadati</taxon>
        <taxon>Bacteroidota</taxon>
        <taxon>Bacteroidia</taxon>
        <taxon>Marinilabiliales</taxon>
        <taxon>Marinilabiliaceae</taxon>
        <taxon>Plebeiibacterium</taxon>
    </lineage>
</organism>
<reference evidence="1" key="1">
    <citation type="submission" date="2022-10" db="EMBL/GenBank/DDBJ databases">
        <authorList>
            <person name="Yu W.X."/>
        </authorList>
    </citation>
    <scope>NUCLEOTIDE SEQUENCE</scope>
    <source>
        <strain evidence="1">AAT</strain>
    </source>
</reference>
<dbReference type="RefSeq" id="WP_301193249.1">
    <property type="nucleotide sequence ID" value="NZ_JAPDPJ010000168.1"/>
</dbReference>
<gene>
    <name evidence="1" type="ORF">OM075_24810</name>
</gene>
<name>A0AAE3M9F9_9BACT</name>
<feature type="non-terminal residue" evidence="1">
    <location>
        <position position="1"/>
    </location>
</feature>
<proteinExistence type="predicted"/>
<dbReference type="AlphaFoldDB" id="A0AAE3M9F9"/>
<dbReference type="NCBIfam" id="NF047593">
    <property type="entry name" value="IS66_ISAeme5_TnpA"/>
    <property type="match status" value="1"/>
</dbReference>
<protein>
    <submittedName>
        <fullName evidence="1">IS66 family insertion sequence element accessory protein TnpB</fullName>
    </submittedName>
</protein>
<dbReference type="EMBL" id="JAPDPJ010000168">
    <property type="protein sequence ID" value="MCW3789704.1"/>
    <property type="molecule type" value="Genomic_DNA"/>
</dbReference>
<accession>A0AAE3M9F9</accession>